<accession>A0A1H1PDZ8</accession>
<gene>
    <name evidence="1" type="ORF">SAMN04489860_0779</name>
</gene>
<reference evidence="1 2" key="1">
    <citation type="submission" date="2016-10" db="EMBL/GenBank/DDBJ databases">
        <authorList>
            <person name="de Groot N.N."/>
        </authorList>
    </citation>
    <scope>NUCLEOTIDE SEQUENCE [LARGE SCALE GENOMIC DNA]</scope>
    <source>
        <strain evidence="1 2">DSM 22126</strain>
    </source>
</reference>
<dbReference type="AlphaFoldDB" id="A0A1H1PDZ8"/>
<evidence type="ECO:0000313" key="2">
    <source>
        <dbReference type="Proteomes" id="UP000185663"/>
    </source>
</evidence>
<dbReference type="Pfam" id="PF24387">
    <property type="entry name" value="AEP-like"/>
    <property type="match status" value="1"/>
</dbReference>
<organism evidence="1 2">
    <name type="scientific">Paraoerskovia marina</name>
    <dbReference type="NCBI Taxonomy" id="545619"/>
    <lineage>
        <taxon>Bacteria</taxon>
        <taxon>Bacillati</taxon>
        <taxon>Actinomycetota</taxon>
        <taxon>Actinomycetes</taxon>
        <taxon>Micrococcales</taxon>
        <taxon>Cellulomonadaceae</taxon>
        <taxon>Paraoerskovia</taxon>
    </lineage>
</organism>
<evidence type="ECO:0000313" key="1">
    <source>
        <dbReference type="EMBL" id="SDS09333.1"/>
    </source>
</evidence>
<protein>
    <submittedName>
        <fullName evidence="1">Uncharacterized protein</fullName>
    </submittedName>
</protein>
<sequence>MPSPSVRPDRPGPLGVWLSAVFKAWQITEVELEAFRRGPSFRGSSVSEAARAVTRSARAEHERHGFGFWEFVLAESRNTDAETQRALIFNALGHSAAESVTIRTTPGTLEFCFDRAVFEELPERSVVSLCSRVSSPIGIQHLPMLDFGVGPGNGGLRAAIDAATQLGMRGAIYASGRSMHMFGDTFIAEREMRHLLARAQLLSPIVDARWASHQLIDDNCRLRISTDVSRHREAHEPLAYLP</sequence>
<dbReference type="Proteomes" id="UP000185663">
    <property type="component" value="Chromosome I"/>
</dbReference>
<keyword evidence="2" id="KW-1185">Reference proteome</keyword>
<dbReference type="STRING" id="545619.SAMN04489860_0779"/>
<dbReference type="InterPro" id="IPR056250">
    <property type="entry name" value="AEP-like"/>
</dbReference>
<dbReference type="EMBL" id="LT629776">
    <property type="protein sequence ID" value="SDS09333.1"/>
    <property type="molecule type" value="Genomic_DNA"/>
</dbReference>
<name>A0A1H1PDZ8_9CELL</name>
<proteinExistence type="predicted"/>